<accession>A0ABR0LTJ4</accession>
<proteinExistence type="inferred from homology"/>
<sequence length="192" mass="20276">PTQQITFFDAVKSTLAKPLFTAHLKKGAPGSYDFGYIDTSKYTGSITYADVDTSNGLWEFAATGYAVGSGRTVTTSYDSIADTGTSLLYLPTEIVAAYYGQVNGAMYDGSQGGYTIPCDSNLPNFVAIIGGSRHTVPGSYINYAPISETSCFGGIQANDGIGHSIFGDVFLKSQFVVFDGSDSPRVGFAKQA</sequence>
<comment type="caution">
    <text evidence="3">The sequence shown here is derived from an EMBL/GenBank/DDBJ whole genome shotgun (WGS) entry which is preliminary data.</text>
</comment>
<dbReference type="PRINTS" id="PR00792">
    <property type="entry name" value="PEPSIN"/>
</dbReference>
<feature type="domain" description="Peptidase A1" evidence="2">
    <location>
        <begin position="1"/>
        <end position="189"/>
    </location>
</feature>
<dbReference type="InterPro" id="IPR001461">
    <property type="entry name" value="Aspartic_peptidase_A1"/>
</dbReference>
<comment type="similarity">
    <text evidence="1">Belongs to the peptidase A1 family.</text>
</comment>
<dbReference type="InterPro" id="IPR033121">
    <property type="entry name" value="PEPTIDASE_A1"/>
</dbReference>
<dbReference type="Gene3D" id="2.40.70.10">
    <property type="entry name" value="Acid Proteases"/>
    <property type="match status" value="1"/>
</dbReference>
<name>A0ABR0LTJ4_9PEZI</name>
<dbReference type="PANTHER" id="PTHR47966:SF2">
    <property type="entry name" value="ASPERGILLOPEPSIN-1-RELATED"/>
    <property type="match status" value="1"/>
</dbReference>
<feature type="non-terminal residue" evidence="3">
    <location>
        <position position="1"/>
    </location>
</feature>
<dbReference type="InterPro" id="IPR021109">
    <property type="entry name" value="Peptidase_aspartic_dom_sf"/>
</dbReference>
<evidence type="ECO:0000256" key="1">
    <source>
        <dbReference type="ARBA" id="ARBA00007447"/>
    </source>
</evidence>
<reference evidence="3 4" key="1">
    <citation type="submission" date="2023-08" db="EMBL/GenBank/DDBJ databases">
        <title>Black Yeasts Isolated from many extreme environments.</title>
        <authorList>
            <person name="Coleine C."/>
            <person name="Stajich J.E."/>
            <person name="Selbmann L."/>
        </authorList>
    </citation>
    <scope>NUCLEOTIDE SEQUENCE [LARGE SCALE GENOMIC DNA]</scope>
    <source>
        <strain evidence="3 4">CCFEE 536</strain>
    </source>
</reference>
<dbReference type="SUPFAM" id="SSF50630">
    <property type="entry name" value="Acid proteases"/>
    <property type="match status" value="1"/>
</dbReference>
<dbReference type="Pfam" id="PF00026">
    <property type="entry name" value="Asp"/>
    <property type="match status" value="1"/>
</dbReference>
<dbReference type="Proteomes" id="UP001357485">
    <property type="component" value="Unassembled WGS sequence"/>
</dbReference>
<evidence type="ECO:0000313" key="3">
    <source>
        <dbReference type="EMBL" id="KAK5241215.1"/>
    </source>
</evidence>
<protein>
    <recommendedName>
        <fullName evidence="2">Peptidase A1 domain-containing protein</fullName>
    </recommendedName>
</protein>
<keyword evidence="4" id="KW-1185">Reference proteome</keyword>
<evidence type="ECO:0000313" key="4">
    <source>
        <dbReference type="Proteomes" id="UP001357485"/>
    </source>
</evidence>
<organism evidence="3 4">
    <name type="scientific">Cryomyces antarcticus</name>
    <dbReference type="NCBI Taxonomy" id="329879"/>
    <lineage>
        <taxon>Eukaryota</taxon>
        <taxon>Fungi</taxon>
        <taxon>Dikarya</taxon>
        <taxon>Ascomycota</taxon>
        <taxon>Pezizomycotina</taxon>
        <taxon>Dothideomycetes</taxon>
        <taxon>Dothideomycetes incertae sedis</taxon>
        <taxon>Cryomyces</taxon>
    </lineage>
</organism>
<evidence type="ECO:0000259" key="2">
    <source>
        <dbReference type="PROSITE" id="PS51767"/>
    </source>
</evidence>
<dbReference type="PANTHER" id="PTHR47966">
    <property type="entry name" value="BETA-SITE APP-CLEAVING ENZYME, ISOFORM A-RELATED"/>
    <property type="match status" value="1"/>
</dbReference>
<dbReference type="EMBL" id="JAVRRA010010755">
    <property type="protein sequence ID" value="KAK5241215.1"/>
    <property type="molecule type" value="Genomic_DNA"/>
</dbReference>
<gene>
    <name evidence="3" type="ORF">LTR16_009618</name>
</gene>
<dbReference type="PROSITE" id="PS51767">
    <property type="entry name" value="PEPTIDASE_A1"/>
    <property type="match status" value="1"/>
</dbReference>